<sequence>MASIEIYDSWPVYLAGLTIQLRGLGFRIITAATSTNTDGPAQRADLLLIDPRSITCPSPLLFLEKAASEVPTFLLVQDGAEHDSQYDACGVRGRISRSSGVETFARTFQEIAAEGSSAESTNGRSATSEIDLTMDILSAREQQVLALIAEGRTHYQIARSLQISTHTVDTYVRRIRTKLSLGNKAELTRIAILGPLGLQGLHKT</sequence>
<comment type="caution">
    <text evidence="5">The sequence shown here is derived from an EMBL/GenBank/DDBJ whole genome shotgun (WGS) entry which is preliminary data.</text>
</comment>
<keyword evidence="6" id="KW-1185">Reference proteome</keyword>
<organism evidence="5 6">
    <name type="scientific">Actinomadura monticuli</name>
    <dbReference type="NCBI Taxonomy" id="3097367"/>
    <lineage>
        <taxon>Bacteria</taxon>
        <taxon>Bacillati</taxon>
        <taxon>Actinomycetota</taxon>
        <taxon>Actinomycetes</taxon>
        <taxon>Streptosporangiales</taxon>
        <taxon>Thermomonosporaceae</taxon>
        <taxon>Actinomadura</taxon>
    </lineage>
</organism>
<dbReference type="PANTHER" id="PTHR44688">
    <property type="entry name" value="DNA-BINDING TRANSCRIPTIONAL ACTIVATOR DEVR_DOSR"/>
    <property type="match status" value="1"/>
</dbReference>
<reference evidence="5 6" key="1">
    <citation type="submission" date="2023-11" db="EMBL/GenBank/DDBJ databases">
        <title>Actinomadura monticuli sp. nov., isolated from volcanic ash.</title>
        <authorList>
            <person name="Lee S.D."/>
            <person name="Yang H."/>
            <person name="Kim I.S."/>
        </authorList>
    </citation>
    <scope>NUCLEOTIDE SEQUENCE [LARGE SCALE GENOMIC DNA]</scope>
    <source>
        <strain evidence="5 6">DLS-62</strain>
    </source>
</reference>
<dbReference type="Proteomes" id="UP001569963">
    <property type="component" value="Unassembled WGS sequence"/>
</dbReference>
<feature type="domain" description="HTH luxR-type" evidence="4">
    <location>
        <begin position="130"/>
        <end position="195"/>
    </location>
</feature>
<dbReference type="PROSITE" id="PS50043">
    <property type="entry name" value="HTH_LUXR_2"/>
    <property type="match status" value="1"/>
</dbReference>
<evidence type="ECO:0000256" key="1">
    <source>
        <dbReference type="ARBA" id="ARBA00023015"/>
    </source>
</evidence>
<evidence type="ECO:0000256" key="2">
    <source>
        <dbReference type="ARBA" id="ARBA00023125"/>
    </source>
</evidence>
<dbReference type="InterPro" id="IPR036388">
    <property type="entry name" value="WH-like_DNA-bd_sf"/>
</dbReference>
<name>A0ABV4Q5Z7_9ACTN</name>
<dbReference type="InterPro" id="IPR016032">
    <property type="entry name" value="Sig_transdc_resp-reg_C-effctor"/>
</dbReference>
<protein>
    <submittedName>
        <fullName evidence="5">LuxR C-terminal-related transcriptional regulator</fullName>
    </submittedName>
</protein>
<evidence type="ECO:0000313" key="5">
    <source>
        <dbReference type="EMBL" id="MFA1538077.1"/>
    </source>
</evidence>
<dbReference type="CDD" id="cd06170">
    <property type="entry name" value="LuxR_C_like"/>
    <property type="match status" value="1"/>
</dbReference>
<accession>A0ABV4Q5Z7</accession>
<dbReference type="EMBL" id="JAXCEI010000002">
    <property type="protein sequence ID" value="MFA1538077.1"/>
    <property type="molecule type" value="Genomic_DNA"/>
</dbReference>
<dbReference type="Gene3D" id="1.10.10.10">
    <property type="entry name" value="Winged helix-like DNA-binding domain superfamily/Winged helix DNA-binding domain"/>
    <property type="match status" value="1"/>
</dbReference>
<dbReference type="SUPFAM" id="SSF46894">
    <property type="entry name" value="C-terminal effector domain of the bipartite response regulators"/>
    <property type="match status" value="1"/>
</dbReference>
<proteinExistence type="predicted"/>
<dbReference type="RefSeq" id="WP_371947422.1">
    <property type="nucleotide sequence ID" value="NZ_JAXCEI010000002.1"/>
</dbReference>
<dbReference type="Pfam" id="PF00196">
    <property type="entry name" value="GerE"/>
    <property type="match status" value="1"/>
</dbReference>
<keyword evidence="1" id="KW-0805">Transcription regulation</keyword>
<evidence type="ECO:0000259" key="4">
    <source>
        <dbReference type="PROSITE" id="PS50043"/>
    </source>
</evidence>
<evidence type="ECO:0000313" key="6">
    <source>
        <dbReference type="Proteomes" id="UP001569963"/>
    </source>
</evidence>
<dbReference type="PANTHER" id="PTHR44688:SF16">
    <property type="entry name" value="DNA-BINDING TRANSCRIPTIONAL ACTIVATOR DEVR_DOSR"/>
    <property type="match status" value="1"/>
</dbReference>
<dbReference type="SMART" id="SM00421">
    <property type="entry name" value="HTH_LUXR"/>
    <property type="match status" value="1"/>
</dbReference>
<dbReference type="InterPro" id="IPR000792">
    <property type="entry name" value="Tscrpt_reg_LuxR_C"/>
</dbReference>
<evidence type="ECO:0000256" key="3">
    <source>
        <dbReference type="ARBA" id="ARBA00023163"/>
    </source>
</evidence>
<keyword evidence="2" id="KW-0238">DNA-binding</keyword>
<gene>
    <name evidence="5" type="ORF">SM611_03975</name>
</gene>
<dbReference type="PRINTS" id="PR00038">
    <property type="entry name" value="HTHLUXR"/>
</dbReference>
<keyword evidence="3" id="KW-0804">Transcription</keyword>